<dbReference type="SUPFAM" id="SSF56281">
    <property type="entry name" value="Metallo-hydrolase/oxidoreductase"/>
    <property type="match status" value="1"/>
</dbReference>
<dbReference type="Pfam" id="PF00753">
    <property type="entry name" value="Lactamase_B"/>
    <property type="match status" value="1"/>
</dbReference>
<dbReference type="InterPro" id="IPR001279">
    <property type="entry name" value="Metallo-B-lactamas"/>
</dbReference>
<evidence type="ECO:0000256" key="8">
    <source>
        <dbReference type="ARBA" id="ARBA00022833"/>
    </source>
</evidence>
<dbReference type="EMBL" id="LHPM01000006">
    <property type="protein sequence ID" value="OAL68470.1"/>
    <property type="molecule type" value="Genomic_DNA"/>
</dbReference>
<dbReference type="Pfam" id="PF16123">
    <property type="entry name" value="HAGH_C"/>
    <property type="match status" value="1"/>
</dbReference>
<evidence type="ECO:0000256" key="6">
    <source>
        <dbReference type="ARBA" id="ARBA00022723"/>
    </source>
</evidence>
<dbReference type="Pfam" id="PF04031">
    <property type="entry name" value="Las1"/>
    <property type="match status" value="1"/>
</dbReference>
<dbReference type="UniPathway" id="UPA00619">
    <property type="reaction ID" value="UER00676"/>
</dbReference>
<evidence type="ECO:0000313" key="11">
    <source>
        <dbReference type="EMBL" id="OAL68470.1"/>
    </source>
</evidence>
<dbReference type="PANTHER" id="PTHR11935">
    <property type="entry name" value="BETA LACTAMASE DOMAIN"/>
    <property type="match status" value="1"/>
</dbReference>
<evidence type="ECO:0000256" key="2">
    <source>
        <dbReference type="ARBA" id="ARBA00001947"/>
    </source>
</evidence>
<dbReference type="Proteomes" id="UP000243015">
    <property type="component" value="Unassembled WGS sequence"/>
</dbReference>
<protein>
    <recommendedName>
        <fullName evidence="5">hydroxyacylglutathione hydrolase</fullName>
        <ecNumber evidence="5">3.1.2.6</ecNumber>
    </recommendedName>
    <alternativeName>
        <fullName evidence="9">Glyoxalase II</fullName>
    </alternativeName>
</protein>
<gene>
    <name evidence="11" type="ORF">A7C99_0208</name>
</gene>
<dbReference type="VEuPathDB" id="FungiDB:TERG_08468"/>
<dbReference type="CDD" id="cd07723">
    <property type="entry name" value="hydroxyacylglutathione_hydrolase_MBL-fold"/>
    <property type="match status" value="1"/>
</dbReference>
<name>A0A178F7M6_TRIRU</name>
<dbReference type="Gene3D" id="3.60.15.10">
    <property type="entry name" value="Ribonuclease Z/Hydroxyacylglutathione hydrolase-like"/>
    <property type="match status" value="1"/>
</dbReference>
<keyword evidence="7" id="KW-0378">Hydrolase</keyword>
<comment type="caution">
    <text evidence="11">The sequence shown here is derived from an EMBL/GenBank/DDBJ whole genome shotgun (WGS) entry which is preliminary data.</text>
</comment>
<dbReference type="InterPro" id="IPR035680">
    <property type="entry name" value="Clx_II_MBL"/>
</dbReference>
<evidence type="ECO:0000256" key="3">
    <source>
        <dbReference type="ARBA" id="ARBA00004963"/>
    </source>
</evidence>
<keyword evidence="6" id="KW-0479">Metal-binding</keyword>
<evidence type="ECO:0000256" key="4">
    <source>
        <dbReference type="ARBA" id="ARBA00006759"/>
    </source>
</evidence>
<evidence type="ECO:0000256" key="1">
    <source>
        <dbReference type="ARBA" id="ARBA00001623"/>
    </source>
</evidence>
<evidence type="ECO:0000256" key="7">
    <source>
        <dbReference type="ARBA" id="ARBA00022801"/>
    </source>
</evidence>
<dbReference type="GO" id="GO:0006364">
    <property type="term" value="P:rRNA processing"/>
    <property type="evidence" value="ECO:0007669"/>
    <property type="project" value="InterPro"/>
</dbReference>
<dbReference type="InterPro" id="IPR032282">
    <property type="entry name" value="HAGH_C"/>
</dbReference>
<dbReference type="GO" id="GO:0046872">
    <property type="term" value="F:metal ion binding"/>
    <property type="evidence" value="ECO:0007669"/>
    <property type="project" value="UniProtKB-KW"/>
</dbReference>
<dbReference type="VEuPathDB" id="FungiDB:TERG_08467"/>
<sequence length="719" mass="80762">MERPKITPWKDLSQLVSVREQFYRKSDDDEDCRAKACSLVWVWKLRGNLPHAVEATALLTDAILHDDPDKNSIFSIRAAYSLAFCRFVTGLVDSKLHGRKQSMYQKAMAVGVPASFVELRHEATHRDLPSLVVLRDAATRSMNWLWEFYWDKIDDGSRCICEPFPEDEPELNDDEKSDILLQSLTFLLRPLIDYIYTTAGIREHRNRRKQQPGVKEDAIRNIVALCRKEKLAGAQLVEILIDRDVGHLSSCGYGKDDTEAEEEDEALFVVWDDVLKELSRSYEPFLTLLVEGMTAVLVSADADNFLDVEDWGDLIGETFEEELFQWLEHILTDDAWASLRNQYLVPTHARAICLESGSAEGFWASEISEILPGAYIPRKTENYTPSGAPDPSIDQNPDIAVLQNYGWDFGQAISCRSIGARRLSRSQACHIPLTNVTFLSHPSLMNVGKALFSRRLISTISKRKMHIESIPMWTGTGNNYAYLISDDASKDAMVVDPAHPPEVVPVLASHINDGKINLKAIINTHHHHDHAGGNEGILKQFGKLSVIGGKDCAHVTQTPGHGEKFKIGERITVTALHTPCHTQDSICYFAEDGNERVVFTGDTLFIGGCGRFFEGNAMEMHKALNEVLASLPGDTRVYPGHEYTKSNVKFCSTVSQSEAVKKLEEFANNNQQTQGKFTIGDEKLHNVFMRVTDPEIQKAVGATEPVEVMNRLREMKNKM</sequence>
<evidence type="ECO:0000256" key="9">
    <source>
        <dbReference type="ARBA" id="ARBA00031044"/>
    </source>
</evidence>
<evidence type="ECO:0000313" key="12">
    <source>
        <dbReference type="Proteomes" id="UP000243015"/>
    </source>
</evidence>
<dbReference type="InterPro" id="IPR036866">
    <property type="entry name" value="RibonucZ/Hydroxyglut_hydro"/>
</dbReference>
<evidence type="ECO:0000259" key="10">
    <source>
        <dbReference type="SMART" id="SM00849"/>
    </source>
</evidence>
<organism evidence="11 12">
    <name type="scientific">Trichophyton rubrum</name>
    <name type="common">Athlete's foot fungus</name>
    <name type="synonym">Epidermophyton rubrum</name>
    <dbReference type="NCBI Taxonomy" id="5551"/>
    <lineage>
        <taxon>Eukaryota</taxon>
        <taxon>Fungi</taxon>
        <taxon>Dikarya</taxon>
        <taxon>Ascomycota</taxon>
        <taxon>Pezizomycotina</taxon>
        <taxon>Eurotiomycetes</taxon>
        <taxon>Eurotiomycetidae</taxon>
        <taxon>Onygenales</taxon>
        <taxon>Arthrodermataceae</taxon>
        <taxon>Trichophyton</taxon>
    </lineage>
</organism>
<comment type="similarity">
    <text evidence="4">Belongs to the metallo-beta-lactamase superfamily. Glyoxalase II family.</text>
</comment>
<keyword evidence="8" id="KW-0862">Zinc</keyword>
<evidence type="ECO:0000256" key="5">
    <source>
        <dbReference type="ARBA" id="ARBA00011917"/>
    </source>
</evidence>
<dbReference type="AlphaFoldDB" id="A0A178F7M6"/>
<feature type="domain" description="Metallo-beta-lactamase" evidence="10">
    <location>
        <begin position="478"/>
        <end position="641"/>
    </location>
</feature>
<proteinExistence type="inferred from homology"/>
<dbReference type="GO" id="GO:0090730">
    <property type="term" value="C:Las1 complex"/>
    <property type="evidence" value="ECO:0007669"/>
    <property type="project" value="InterPro"/>
</dbReference>
<dbReference type="PANTHER" id="PTHR11935:SF94">
    <property type="entry name" value="TENZING NORGAY, ISOFORM C"/>
    <property type="match status" value="1"/>
</dbReference>
<accession>A0A178F7M6</accession>
<comment type="pathway">
    <text evidence="3">Secondary metabolite metabolism; methylglyoxal degradation; (R)-lactate from methylglyoxal: step 2/2.</text>
</comment>
<comment type="catalytic activity">
    <reaction evidence="1">
        <text>an S-(2-hydroxyacyl)glutathione + H2O = a 2-hydroxy carboxylate + glutathione + H(+)</text>
        <dbReference type="Rhea" id="RHEA:21864"/>
        <dbReference type="ChEBI" id="CHEBI:15377"/>
        <dbReference type="ChEBI" id="CHEBI:15378"/>
        <dbReference type="ChEBI" id="CHEBI:57925"/>
        <dbReference type="ChEBI" id="CHEBI:58896"/>
        <dbReference type="ChEBI" id="CHEBI:71261"/>
        <dbReference type="EC" id="3.1.2.6"/>
    </reaction>
</comment>
<dbReference type="SMART" id="SM00849">
    <property type="entry name" value="Lactamase_B"/>
    <property type="match status" value="1"/>
</dbReference>
<dbReference type="InterPro" id="IPR007174">
    <property type="entry name" value="Las1"/>
</dbReference>
<comment type="cofactor">
    <cofactor evidence="2">
        <name>Zn(2+)</name>
        <dbReference type="ChEBI" id="CHEBI:29105"/>
    </cofactor>
</comment>
<dbReference type="GO" id="GO:0004519">
    <property type="term" value="F:endonuclease activity"/>
    <property type="evidence" value="ECO:0007669"/>
    <property type="project" value="InterPro"/>
</dbReference>
<dbReference type="GO" id="GO:0004416">
    <property type="term" value="F:hydroxyacylglutathione hydrolase activity"/>
    <property type="evidence" value="ECO:0007669"/>
    <property type="project" value="UniProtKB-EC"/>
</dbReference>
<reference evidence="11 12" key="1">
    <citation type="submission" date="2016-05" db="EMBL/GenBank/DDBJ databases">
        <title>Genome sequencing of Trichophyton rubrum CMCC(F)T1i isolated from hair.</title>
        <authorList>
            <person name="Zhan P."/>
            <person name="Tao Y."/>
            <person name="Liu W."/>
        </authorList>
    </citation>
    <scope>NUCLEOTIDE SEQUENCE [LARGE SCALE GENOMIC DNA]</scope>
    <source>
        <strain evidence="12">CMCC(F)T1i</strain>
    </source>
</reference>
<dbReference type="EC" id="3.1.2.6" evidence="5"/>